<feature type="domain" description="HTH tetR-type" evidence="3">
    <location>
        <begin position="6"/>
        <end position="66"/>
    </location>
</feature>
<evidence type="ECO:0000256" key="1">
    <source>
        <dbReference type="ARBA" id="ARBA00023125"/>
    </source>
</evidence>
<dbReference type="EMBL" id="BEXA01000001">
    <property type="protein sequence ID" value="GAY71857.1"/>
    <property type="molecule type" value="Genomic_DNA"/>
</dbReference>
<evidence type="ECO:0000259" key="3">
    <source>
        <dbReference type="PROSITE" id="PS50977"/>
    </source>
</evidence>
<dbReference type="Gene3D" id="1.10.10.60">
    <property type="entry name" value="Homeodomain-like"/>
    <property type="match status" value="1"/>
</dbReference>
<sequence length="185" mass="20797">MVKKRVLTREKVLATASDIIDNEGLDALSIHNLAAALDVRPQSIYNYAKGLNDLVDQVGLEFVDEVSHRITQKLVGVSGKEALRVFAHEFRDVSLQHSGLAPLILNPNVLPKDSNTHQALIELYRNLFNPLHLNDENLKIESTLYRSALFGFILQETGDFFLLPSAELDDRFTKTMDLAIDQIEL</sequence>
<proteinExistence type="predicted"/>
<evidence type="ECO:0000313" key="5">
    <source>
        <dbReference type="Proteomes" id="UP000286974"/>
    </source>
</evidence>
<evidence type="ECO:0000256" key="2">
    <source>
        <dbReference type="PROSITE-ProRule" id="PRU00335"/>
    </source>
</evidence>
<reference evidence="4 5" key="1">
    <citation type="submission" date="2017-11" db="EMBL/GenBank/DDBJ databases">
        <title>Draft Genome Sequence of Lactobacillus curieae NBRC 111893 isolated from Koso, a Japanese sugar-Vegetable Fermented Beverage.</title>
        <authorList>
            <person name="Chiou T.Y."/>
            <person name="Oshima K."/>
            <person name="Suda W."/>
            <person name="Hattori M."/>
            <person name="Takahashi T."/>
        </authorList>
    </citation>
    <scope>NUCLEOTIDE SEQUENCE [LARGE SCALE GENOMIC DNA]</scope>
    <source>
        <strain evidence="4 5">NBRC111893</strain>
    </source>
</reference>
<dbReference type="InterPro" id="IPR036271">
    <property type="entry name" value="Tet_transcr_reg_TetR-rel_C_sf"/>
</dbReference>
<dbReference type="Proteomes" id="UP000286974">
    <property type="component" value="Unassembled WGS sequence"/>
</dbReference>
<keyword evidence="5" id="KW-1185">Reference proteome</keyword>
<dbReference type="AlphaFoldDB" id="A0A401FHP1"/>
<dbReference type="PROSITE" id="PS50977">
    <property type="entry name" value="HTH_TETR_2"/>
    <property type="match status" value="1"/>
</dbReference>
<dbReference type="OrthoDB" id="71867at2"/>
<keyword evidence="1 2" id="KW-0238">DNA-binding</keyword>
<feature type="DNA-binding region" description="H-T-H motif" evidence="2">
    <location>
        <begin position="29"/>
        <end position="48"/>
    </location>
</feature>
<comment type="caution">
    <text evidence="4">The sequence shown here is derived from an EMBL/GenBank/DDBJ whole genome shotgun (WGS) entry which is preliminary data.</text>
</comment>
<dbReference type="GO" id="GO:0003677">
    <property type="term" value="F:DNA binding"/>
    <property type="evidence" value="ECO:0007669"/>
    <property type="project" value="UniProtKB-UniRule"/>
</dbReference>
<dbReference type="InterPro" id="IPR009057">
    <property type="entry name" value="Homeodomain-like_sf"/>
</dbReference>
<name>A0A401FHP1_9LACO</name>
<accession>A0A401FHP1</accession>
<dbReference type="Gene3D" id="1.10.357.10">
    <property type="entry name" value="Tetracycline Repressor, domain 2"/>
    <property type="match status" value="1"/>
</dbReference>
<organism evidence="4 5">
    <name type="scientific">Lentilactobacillus kosonis</name>
    <dbReference type="NCBI Taxonomy" id="2810561"/>
    <lineage>
        <taxon>Bacteria</taxon>
        <taxon>Bacillati</taxon>
        <taxon>Bacillota</taxon>
        <taxon>Bacilli</taxon>
        <taxon>Lactobacillales</taxon>
        <taxon>Lactobacillaceae</taxon>
        <taxon>Lentilactobacillus</taxon>
    </lineage>
</organism>
<protein>
    <submittedName>
        <fullName evidence="4">Transcription regulator</fullName>
    </submittedName>
</protein>
<dbReference type="InterPro" id="IPR001647">
    <property type="entry name" value="HTH_TetR"/>
</dbReference>
<gene>
    <name evidence="4" type="ORF">NBRC111893_3</name>
</gene>
<dbReference type="SUPFAM" id="SSF48498">
    <property type="entry name" value="Tetracyclin repressor-like, C-terminal domain"/>
    <property type="match status" value="1"/>
</dbReference>
<dbReference type="RefSeq" id="WP_125007508.1">
    <property type="nucleotide sequence ID" value="NZ_BEXA01000001.1"/>
</dbReference>
<dbReference type="SUPFAM" id="SSF46689">
    <property type="entry name" value="Homeodomain-like"/>
    <property type="match status" value="1"/>
</dbReference>
<evidence type="ECO:0000313" key="4">
    <source>
        <dbReference type="EMBL" id="GAY71857.1"/>
    </source>
</evidence>